<keyword evidence="2" id="KW-1185">Reference proteome</keyword>
<sequence>MLADAYEIHLTVLPSPLLAGVVAGCGWKYTRIVLDRGDCPDQPMLTLGARGSLPAARSVASDAAARLASSGLTVTRVKIEGSPEHPAVDGGYFEHHVKLLLAGAPDAVREVAVRHGAHVSRNARRTFPDGRSHRFVTQRCYDVARAEAARRLAALLADLSAFEIVEVEEEFVVVDSNPAVDAGWLS</sequence>
<evidence type="ECO:0000313" key="1">
    <source>
        <dbReference type="EMBL" id="GGM30278.1"/>
    </source>
</evidence>
<comment type="caution">
    <text evidence="1">The sequence shown here is derived from an EMBL/GenBank/DDBJ whole genome shotgun (WGS) entry which is preliminary data.</text>
</comment>
<reference evidence="1" key="1">
    <citation type="journal article" date="2014" name="Int. J. Syst. Evol. Microbiol.">
        <title>Complete genome sequence of Corynebacterium casei LMG S-19264T (=DSM 44701T), isolated from a smear-ripened cheese.</title>
        <authorList>
            <consortium name="US DOE Joint Genome Institute (JGI-PGF)"/>
            <person name="Walter F."/>
            <person name="Albersmeier A."/>
            <person name="Kalinowski J."/>
            <person name="Ruckert C."/>
        </authorList>
    </citation>
    <scope>NUCLEOTIDE SEQUENCE</scope>
    <source>
        <strain evidence="1">JCM 19831</strain>
    </source>
</reference>
<evidence type="ECO:0000313" key="2">
    <source>
        <dbReference type="Proteomes" id="UP000642070"/>
    </source>
</evidence>
<name>A0A917TPI6_9ACTN</name>
<evidence type="ECO:0008006" key="3">
    <source>
        <dbReference type="Google" id="ProtNLM"/>
    </source>
</evidence>
<proteinExistence type="predicted"/>
<accession>A0A917TPI6</accession>
<dbReference type="Proteomes" id="UP000642070">
    <property type="component" value="Unassembled WGS sequence"/>
</dbReference>
<protein>
    <recommendedName>
        <fullName evidence="3">Ankyrin</fullName>
    </recommendedName>
</protein>
<dbReference type="RefSeq" id="WP_229835273.1">
    <property type="nucleotide sequence ID" value="NZ_BMPI01000014.1"/>
</dbReference>
<dbReference type="AlphaFoldDB" id="A0A917TPI6"/>
<gene>
    <name evidence="1" type="ORF">GCM10007977_034450</name>
</gene>
<reference evidence="1" key="2">
    <citation type="submission" date="2020-09" db="EMBL/GenBank/DDBJ databases">
        <authorList>
            <person name="Sun Q."/>
            <person name="Ohkuma M."/>
        </authorList>
    </citation>
    <scope>NUCLEOTIDE SEQUENCE</scope>
    <source>
        <strain evidence="1">JCM 19831</strain>
    </source>
</reference>
<organism evidence="1 2">
    <name type="scientific">Dactylosporangium sucinum</name>
    <dbReference type="NCBI Taxonomy" id="1424081"/>
    <lineage>
        <taxon>Bacteria</taxon>
        <taxon>Bacillati</taxon>
        <taxon>Actinomycetota</taxon>
        <taxon>Actinomycetes</taxon>
        <taxon>Micromonosporales</taxon>
        <taxon>Micromonosporaceae</taxon>
        <taxon>Dactylosporangium</taxon>
    </lineage>
</organism>
<dbReference type="EMBL" id="BMPI01000014">
    <property type="protein sequence ID" value="GGM30278.1"/>
    <property type="molecule type" value="Genomic_DNA"/>
</dbReference>